<feature type="chain" id="PRO_5038593906" evidence="1">
    <location>
        <begin position="28"/>
        <end position="533"/>
    </location>
</feature>
<proteinExistence type="predicted"/>
<dbReference type="InterPro" id="IPR000572">
    <property type="entry name" value="OxRdtase_Mopterin-bd_dom"/>
</dbReference>
<dbReference type="InterPro" id="IPR014756">
    <property type="entry name" value="Ig_E-set"/>
</dbReference>
<feature type="domain" description="Oxidoreductase molybdopterin-binding" evidence="2">
    <location>
        <begin position="251"/>
        <end position="396"/>
    </location>
</feature>
<feature type="signal peptide" evidence="1">
    <location>
        <begin position="1"/>
        <end position="27"/>
    </location>
</feature>
<dbReference type="EMBL" id="ACUX02000008">
    <property type="protein sequence ID" value="EEZ60969.1"/>
    <property type="molecule type" value="Genomic_DNA"/>
</dbReference>
<dbReference type="STRING" id="649764.HMPREF0762_01344"/>
<dbReference type="OrthoDB" id="3169350at2"/>
<evidence type="ECO:0000256" key="1">
    <source>
        <dbReference type="SAM" id="SignalP"/>
    </source>
</evidence>
<dbReference type="GO" id="GO:0043546">
    <property type="term" value="F:molybdopterin cofactor binding"/>
    <property type="evidence" value="ECO:0007669"/>
    <property type="project" value="TreeGrafter"/>
</dbReference>
<evidence type="ECO:0000313" key="3">
    <source>
        <dbReference type="EMBL" id="EEZ60969.1"/>
    </source>
</evidence>
<dbReference type="Gene3D" id="2.60.40.650">
    <property type="match status" value="1"/>
</dbReference>
<dbReference type="PROSITE" id="PS51257">
    <property type="entry name" value="PROKAR_LIPOPROTEIN"/>
    <property type="match status" value="1"/>
</dbReference>
<dbReference type="GO" id="GO:0008482">
    <property type="term" value="F:sulfite oxidase activity"/>
    <property type="evidence" value="ECO:0007669"/>
    <property type="project" value="TreeGrafter"/>
</dbReference>
<keyword evidence="1" id="KW-0732">Signal</keyword>
<dbReference type="InterPro" id="IPR036374">
    <property type="entry name" value="OxRdtase_Mopterin-bd_sf"/>
</dbReference>
<dbReference type="GeneID" id="85007844"/>
<comment type="caution">
    <text evidence="3">The sequence shown here is derived from an EMBL/GenBank/DDBJ whole genome shotgun (WGS) entry which is preliminary data.</text>
</comment>
<protein>
    <submittedName>
        <fullName evidence="3">Oxidoreductase molybdopterin binding domain protein</fullName>
    </submittedName>
</protein>
<keyword evidence="4" id="KW-1185">Reference proteome</keyword>
<dbReference type="Gene3D" id="3.90.10.10">
    <property type="entry name" value="Cytochrome C3"/>
    <property type="match status" value="1"/>
</dbReference>
<dbReference type="InterPro" id="IPR036280">
    <property type="entry name" value="Multihaem_cyt_sf"/>
</dbReference>
<dbReference type="HOGENOM" id="CLU_037720_0_0_11"/>
<dbReference type="Pfam" id="PF00174">
    <property type="entry name" value="Oxidored_molyb"/>
    <property type="match status" value="1"/>
</dbReference>
<accession>D0WHM6</accession>
<dbReference type="SUPFAM" id="SSF56524">
    <property type="entry name" value="Oxidoreductase molybdopterin-binding domain"/>
    <property type="match status" value="1"/>
</dbReference>
<organism evidence="3 4">
    <name type="scientific">Slackia exigua (strain ATCC 700122 / DSM 15923 / CIP 105133 / JCM 11022 / KCTC 5966 / S-7)</name>
    <dbReference type="NCBI Taxonomy" id="649764"/>
    <lineage>
        <taxon>Bacteria</taxon>
        <taxon>Bacillati</taxon>
        <taxon>Actinomycetota</taxon>
        <taxon>Coriobacteriia</taxon>
        <taxon>Eggerthellales</taxon>
        <taxon>Eggerthellaceae</taxon>
        <taxon>Slackia</taxon>
    </lineage>
</organism>
<dbReference type="SUPFAM" id="SSF81296">
    <property type="entry name" value="E set domains"/>
    <property type="match status" value="1"/>
</dbReference>
<dbReference type="PANTHER" id="PTHR19372:SF7">
    <property type="entry name" value="SULFITE OXIDASE, MITOCHONDRIAL"/>
    <property type="match status" value="1"/>
</dbReference>
<dbReference type="GO" id="GO:0020037">
    <property type="term" value="F:heme binding"/>
    <property type="evidence" value="ECO:0007669"/>
    <property type="project" value="TreeGrafter"/>
</dbReference>
<dbReference type="RefSeq" id="WP_006362596.1">
    <property type="nucleotide sequence ID" value="NZ_GG700630.1"/>
</dbReference>
<dbReference type="AlphaFoldDB" id="D0WHM6"/>
<dbReference type="GO" id="GO:0006790">
    <property type="term" value="P:sulfur compound metabolic process"/>
    <property type="evidence" value="ECO:0007669"/>
    <property type="project" value="TreeGrafter"/>
</dbReference>
<name>D0WHM6_SLAES</name>
<reference evidence="3" key="1">
    <citation type="submission" date="2009-10" db="EMBL/GenBank/DDBJ databases">
        <authorList>
            <person name="Weinstock G."/>
            <person name="Sodergren E."/>
            <person name="Clifton S."/>
            <person name="Fulton L."/>
            <person name="Fulton B."/>
            <person name="Courtney L."/>
            <person name="Fronick C."/>
            <person name="Harrison M."/>
            <person name="Strong C."/>
            <person name="Farmer C."/>
            <person name="Delahaunty K."/>
            <person name="Markovic C."/>
            <person name="Hall O."/>
            <person name="Minx P."/>
            <person name="Tomlinson C."/>
            <person name="Mitreva M."/>
            <person name="Nelson J."/>
            <person name="Hou S."/>
            <person name="Wollam A."/>
            <person name="Pepin K.H."/>
            <person name="Johnson M."/>
            <person name="Bhonagiri V."/>
            <person name="Nash W.E."/>
            <person name="Warren W."/>
            <person name="Chinwalla A."/>
            <person name="Mardis E.R."/>
            <person name="Wilson R.K."/>
        </authorList>
    </citation>
    <scope>NUCLEOTIDE SEQUENCE [LARGE SCALE GENOMIC DNA]</scope>
    <source>
        <strain evidence="3">ATCC 700122</strain>
    </source>
</reference>
<dbReference type="Gene3D" id="3.90.420.10">
    <property type="entry name" value="Oxidoreductase, molybdopterin-binding domain"/>
    <property type="match status" value="1"/>
</dbReference>
<dbReference type="PANTHER" id="PTHR19372">
    <property type="entry name" value="SULFITE REDUCTASE"/>
    <property type="match status" value="1"/>
</dbReference>
<evidence type="ECO:0000313" key="4">
    <source>
        <dbReference type="Proteomes" id="UP000006001"/>
    </source>
</evidence>
<gene>
    <name evidence="3" type="ORF">HMPREF0762_01344</name>
</gene>
<dbReference type="eggNOG" id="COG2041">
    <property type="taxonomic scope" value="Bacteria"/>
</dbReference>
<dbReference type="SUPFAM" id="SSF48695">
    <property type="entry name" value="Multiheme cytochromes"/>
    <property type="match status" value="1"/>
</dbReference>
<dbReference type="Proteomes" id="UP000006001">
    <property type="component" value="Unassembled WGS sequence"/>
</dbReference>
<sequence>MGKRWRIVSVAAITCVLSLLVGLSACGSPKQGDAETQGTEAKSTTALMGQSGELDENGFPKPAVRTLEGGIQIQRTPDEAYPGTLDGSVPYHTPEVYVPYNTYYLKADEKGCNACHADLAKTIDSMPYDHPDLENPFGIQVTVQMCIDCHTYGAGYLTNNKSFGTMVHGIHNTSQKAECWNCHVGTGSGDGMQLWDIVKHQQLRGIKPVENVKGDFSFDQTKTISADEMFDFSWLSYDGDYDRKAKTAAGVPIDEDLFKTWTITFSGAVGKEATYTLPELIEKYGSVQVPLTMHCTMNPVGGPLIGNCTYTGIPLSKIFADLGINDGAVGFTSLSPDGNAANVMFDDFKEGYLVYEIDGKPLPWKHGYPVQMAVPGSGAPAWNKSVSDIIVNTEAERDSMYEWNGWPKEAGDGETYTPAGWPYVTSNGFLNKPNVGIFNFSEGQVIKTGQPYEFTGYAHGYDREITAVEFSMDGGATWTRGETPGTTKDNWIVWKFAYTPEEDGAGVLTVRSVADDGTVTDEPVEMLFNAKSE</sequence>
<evidence type="ECO:0000259" key="2">
    <source>
        <dbReference type="Pfam" id="PF00174"/>
    </source>
</evidence>